<dbReference type="EMBL" id="SLUN01000001">
    <property type="protein sequence ID" value="TCL76781.1"/>
    <property type="molecule type" value="Genomic_DNA"/>
</dbReference>
<name>A0A4R1SBB2_HYDET</name>
<feature type="region of interest" description="Disordered" evidence="1">
    <location>
        <begin position="1"/>
        <end position="47"/>
    </location>
</feature>
<evidence type="ECO:0000256" key="1">
    <source>
        <dbReference type="SAM" id="MobiDB-lite"/>
    </source>
</evidence>
<sequence length="86" mass="9913">MHHSVRPGAQPFRDARPRVVPRRQFRPAAAQWGAPSGTNRAPGRTRVRTARRIRKTGRKPFVQGQTNRKALEHVWKRLTHDFSIAL</sequence>
<evidence type="ECO:0000313" key="2">
    <source>
        <dbReference type="EMBL" id="TCL76781.1"/>
    </source>
</evidence>
<reference evidence="2 3" key="1">
    <citation type="submission" date="2019-03" db="EMBL/GenBank/DDBJ databases">
        <title>Genomic Encyclopedia of Type Strains, Phase IV (KMG-IV): sequencing the most valuable type-strain genomes for metagenomic binning, comparative biology and taxonomic classification.</title>
        <authorList>
            <person name="Goeker M."/>
        </authorList>
    </citation>
    <scope>NUCLEOTIDE SEQUENCE [LARGE SCALE GENOMIC DNA]</scope>
    <source>
        <strain evidence="2 3">LX-B</strain>
    </source>
</reference>
<gene>
    <name evidence="2" type="ORF">EDC14_100161</name>
</gene>
<protein>
    <submittedName>
        <fullName evidence="2">Uncharacterized protein</fullName>
    </submittedName>
</protein>
<accession>A0A4R1SBB2</accession>
<organism evidence="2 3">
    <name type="scientific">Hydrogenispora ethanolica</name>
    <dbReference type="NCBI Taxonomy" id="1082276"/>
    <lineage>
        <taxon>Bacteria</taxon>
        <taxon>Bacillati</taxon>
        <taxon>Bacillota</taxon>
        <taxon>Hydrogenispora</taxon>
    </lineage>
</organism>
<dbReference type="Proteomes" id="UP000295008">
    <property type="component" value="Unassembled WGS sequence"/>
</dbReference>
<keyword evidence="3" id="KW-1185">Reference proteome</keyword>
<proteinExistence type="predicted"/>
<evidence type="ECO:0000313" key="3">
    <source>
        <dbReference type="Proteomes" id="UP000295008"/>
    </source>
</evidence>
<dbReference type="AlphaFoldDB" id="A0A4R1SBB2"/>
<comment type="caution">
    <text evidence="2">The sequence shown here is derived from an EMBL/GenBank/DDBJ whole genome shotgun (WGS) entry which is preliminary data.</text>
</comment>